<dbReference type="Proteomes" id="UP000661112">
    <property type="component" value="Unassembled WGS sequence"/>
</dbReference>
<accession>A0ABR8CYJ9</accession>
<sequence>MSHLRTIPEGTPLNSPIHVIHHLESRLVSLDEQQQQVAFQYPDAPQRIRGLAGTGKTVTFAKRAAMIHKDHPDWKIAFIFFTRSLYDQIIYERISTYYQELSGGQEPNWNNLNVLHAWGAKDRDGFYRNLAHKCSLKPLSVRDVENIFGYKVSPAVAFEYICDQLEAQITDYPKLYDIILIDEGQDLPPSFYRLARNILNEPKRLYWAYDEAQGIGSLIVPEPSVIFGRNNDGSLIVDIRGQSKNFNKCYRTPKQLLMIAHAVNMGLLRDEGVLQGVTQKAQWENLGYTVLDGDFSDSSVKQKKLVKVERQPEKNIHPIDNSDFPYQDAIGDIFELQAFDNEEEEQEWIAQKVANDLQHGLQPSDIIITALCGNDEKKYFQKLKQALINYDVHAYIAGVDDSRDIFQKDGCVTISNIYRAKGNEAYKVYVCRVHYAIQPLSYKEETELHKRNEAFVAITRARIWCVVTGLESPIFEEMRQYKEQFPYLIFPAFNKNSLKRVTDVLDE</sequence>
<dbReference type="PANTHER" id="PTHR11070:SF2">
    <property type="entry name" value="ATP-DEPENDENT DNA HELICASE SRS2"/>
    <property type="match status" value="1"/>
</dbReference>
<evidence type="ECO:0000313" key="1">
    <source>
        <dbReference type="EMBL" id="MBD2499055.1"/>
    </source>
</evidence>
<dbReference type="InterPro" id="IPR027417">
    <property type="entry name" value="P-loop_NTPase"/>
</dbReference>
<protein>
    <submittedName>
        <fullName evidence="1">ATP-binding domain-containing protein</fullName>
    </submittedName>
</protein>
<keyword evidence="1" id="KW-0067">ATP-binding</keyword>
<reference evidence="1 2" key="1">
    <citation type="journal article" date="2020" name="ISME J.">
        <title>Comparative genomics reveals insights into cyanobacterial evolution and habitat adaptation.</title>
        <authorList>
            <person name="Chen M.Y."/>
            <person name="Teng W.K."/>
            <person name="Zhao L."/>
            <person name="Hu C.X."/>
            <person name="Zhou Y.K."/>
            <person name="Han B.P."/>
            <person name="Song L.R."/>
            <person name="Shu W.S."/>
        </authorList>
    </citation>
    <scope>NUCLEOTIDE SEQUENCE [LARGE SCALE GENOMIC DNA]</scope>
    <source>
        <strain evidence="1 2">FACHB-119</strain>
    </source>
</reference>
<dbReference type="SUPFAM" id="SSF52540">
    <property type="entry name" value="P-loop containing nucleoside triphosphate hydrolases"/>
    <property type="match status" value="1"/>
</dbReference>
<dbReference type="RefSeq" id="WP_190465444.1">
    <property type="nucleotide sequence ID" value="NZ_JACJSG010000001.1"/>
</dbReference>
<dbReference type="Gene3D" id="3.40.50.300">
    <property type="entry name" value="P-loop containing nucleotide triphosphate hydrolases"/>
    <property type="match status" value="2"/>
</dbReference>
<dbReference type="GO" id="GO:0005524">
    <property type="term" value="F:ATP binding"/>
    <property type="evidence" value="ECO:0007669"/>
    <property type="project" value="UniProtKB-KW"/>
</dbReference>
<organism evidence="1 2">
    <name type="scientific">Anabaena azotica FACHB-119</name>
    <dbReference type="NCBI Taxonomy" id="947527"/>
    <lineage>
        <taxon>Bacteria</taxon>
        <taxon>Bacillati</taxon>
        <taxon>Cyanobacteriota</taxon>
        <taxon>Cyanophyceae</taxon>
        <taxon>Nostocales</taxon>
        <taxon>Nostocaceae</taxon>
        <taxon>Anabaena</taxon>
        <taxon>Anabaena azotica</taxon>
    </lineage>
</organism>
<dbReference type="InterPro" id="IPR000212">
    <property type="entry name" value="DNA_helicase_UvrD/REP"/>
</dbReference>
<comment type="caution">
    <text evidence="1">The sequence shown here is derived from an EMBL/GenBank/DDBJ whole genome shotgun (WGS) entry which is preliminary data.</text>
</comment>
<evidence type="ECO:0000313" key="2">
    <source>
        <dbReference type="Proteomes" id="UP000661112"/>
    </source>
</evidence>
<name>A0ABR8CYJ9_9NOST</name>
<proteinExistence type="predicted"/>
<gene>
    <name evidence="1" type="ORF">H6G83_00260</name>
</gene>
<dbReference type="PANTHER" id="PTHR11070">
    <property type="entry name" value="UVRD / RECB / PCRA DNA HELICASE FAMILY MEMBER"/>
    <property type="match status" value="1"/>
</dbReference>
<dbReference type="EMBL" id="JACJSG010000001">
    <property type="protein sequence ID" value="MBD2499055.1"/>
    <property type="molecule type" value="Genomic_DNA"/>
</dbReference>
<keyword evidence="1" id="KW-0547">Nucleotide-binding</keyword>
<keyword evidence="2" id="KW-1185">Reference proteome</keyword>